<name>A0A3P3VM49_9GAMM</name>
<keyword evidence="2" id="KW-1185">Reference proteome</keyword>
<reference evidence="1 2" key="2">
    <citation type="submission" date="2018-12" db="EMBL/GenBank/DDBJ databases">
        <title>Simiduia agarivorans gen. nov., sp. nov., a marine, agarolytic bacterium isolated from shallow coastal water from Keelung, Taiwan.</title>
        <authorList>
            <person name="Shieh W.Y."/>
        </authorList>
    </citation>
    <scope>NUCLEOTIDE SEQUENCE [LARGE SCALE GENOMIC DNA]</scope>
    <source>
        <strain evidence="1 2">GTF-13</strain>
    </source>
</reference>
<dbReference type="Proteomes" id="UP000280792">
    <property type="component" value="Unassembled WGS sequence"/>
</dbReference>
<comment type="caution">
    <text evidence="1">The sequence shown here is derived from an EMBL/GenBank/DDBJ whole genome shotgun (WGS) entry which is preliminary data.</text>
</comment>
<proteinExistence type="predicted"/>
<evidence type="ECO:0000313" key="1">
    <source>
        <dbReference type="EMBL" id="RRJ83407.1"/>
    </source>
</evidence>
<dbReference type="Pfam" id="PF06293">
    <property type="entry name" value="Kdo"/>
    <property type="match status" value="1"/>
</dbReference>
<sequence length="254" mass="29732">MISTFCNDSFRATFADHRLDDFDALWNLELPWFEEPNRRRSGWSGVVRHSLTQADDRPLNLFIKRQQNHNTPCLRHPLRGEPTFAREYRNILKLQRLGIPSIEPVYYGERRHQGDSQSILISVALDDHQTVNDLYPQLGDPQPLIDAIASLASQLHRHRLAHYCFYPSHIFVAEEASGALKPRLIDLEKMRFVPQPQRRPLKDFHTFIRRAAFMGADNLNRLLQAYCERSDCLRVGDKAYQRLQKHIDKLDYSN</sequence>
<dbReference type="SUPFAM" id="SSF56112">
    <property type="entry name" value="Protein kinase-like (PK-like)"/>
    <property type="match status" value="1"/>
</dbReference>
<reference evidence="1 2" key="1">
    <citation type="submission" date="2018-08" db="EMBL/GenBank/DDBJ databases">
        <authorList>
            <person name="Khan S.A."/>
        </authorList>
    </citation>
    <scope>NUCLEOTIDE SEQUENCE [LARGE SCALE GENOMIC DNA]</scope>
    <source>
        <strain evidence="1 2">GTF-13</strain>
    </source>
</reference>
<gene>
    <name evidence="1" type="ORF">D0544_16460</name>
</gene>
<dbReference type="RefSeq" id="WP_125018078.1">
    <property type="nucleotide sequence ID" value="NZ_QWEZ01000002.1"/>
</dbReference>
<dbReference type="PIRSF" id="PIRSF026326">
    <property type="entry name" value="InaA"/>
    <property type="match status" value="1"/>
</dbReference>
<organism evidence="1 2">
    <name type="scientific">Aestuariirhabdus litorea</name>
    <dbReference type="NCBI Taxonomy" id="2528527"/>
    <lineage>
        <taxon>Bacteria</taxon>
        <taxon>Pseudomonadati</taxon>
        <taxon>Pseudomonadota</taxon>
        <taxon>Gammaproteobacteria</taxon>
        <taxon>Oceanospirillales</taxon>
        <taxon>Aestuariirhabdaceae</taxon>
        <taxon>Aestuariirhabdus</taxon>
    </lineage>
</organism>
<dbReference type="AlphaFoldDB" id="A0A3P3VM49"/>
<dbReference type="InterPro" id="IPR027023">
    <property type="entry name" value="Put_LipoPS_kinase_InaA"/>
</dbReference>
<protein>
    <recommendedName>
        <fullName evidence="3">InaA protein</fullName>
    </recommendedName>
</protein>
<dbReference type="InterPro" id="IPR011009">
    <property type="entry name" value="Kinase-like_dom_sf"/>
</dbReference>
<evidence type="ECO:0000313" key="2">
    <source>
        <dbReference type="Proteomes" id="UP000280792"/>
    </source>
</evidence>
<dbReference type="EMBL" id="QWEZ01000002">
    <property type="protein sequence ID" value="RRJ83407.1"/>
    <property type="molecule type" value="Genomic_DNA"/>
</dbReference>
<evidence type="ECO:0008006" key="3">
    <source>
        <dbReference type="Google" id="ProtNLM"/>
    </source>
</evidence>
<accession>A0A3P3VM49</accession>